<evidence type="ECO:0008006" key="7">
    <source>
        <dbReference type="Google" id="ProtNLM"/>
    </source>
</evidence>
<feature type="compositionally biased region" description="Acidic residues" evidence="4">
    <location>
        <begin position="48"/>
        <end position="64"/>
    </location>
</feature>
<evidence type="ECO:0000313" key="6">
    <source>
        <dbReference type="Proteomes" id="UP001255856"/>
    </source>
</evidence>
<evidence type="ECO:0000313" key="5">
    <source>
        <dbReference type="EMBL" id="KAK2079106.1"/>
    </source>
</evidence>
<evidence type="ECO:0000256" key="3">
    <source>
        <dbReference type="ARBA" id="ARBA00022833"/>
    </source>
</evidence>
<comment type="caution">
    <text evidence="5">The sequence shown here is derived from an EMBL/GenBank/DDBJ whole genome shotgun (WGS) entry which is preliminary data.</text>
</comment>
<gene>
    <name evidence="5" type="ORF">QBZ16_002796</name>
</gene>
<proteinExistence type="predicted"/>
<feature type="region of interest" description="Disordered" evidence="4">
    <location>
        <begin position="38"/>
        <end position="85"/>
    </location>
</feature>
<evidence type="ECO:0000256" key="1">
    <source>
        <dbReference type="ARBA" id="ARBA00022723"/>
    </source>
</evidence>
<dbReference type="PANTHER" id="PTHR13093">
    <property type="entry name" value="ZINC FINGER HIT DOMAIN CONTAINING PROTEIN 1"/>
    <property type="match status" value="1"/>
</dbReference>
<dbReference type="GO" id="GO:0006338">
    <property type="term" value="P:chromatin remodeling"/>
    <property type="evidence" value="ECO:0007669"/>
    <property type="project" value="InterPro"/>
</dbReference>
<feature type="compositionally biased region" description="Basic residues" evidence="4">
    <location>
        <begin position="69"/>
        <end position="83"/>
    </location>
</feature>
<evidence type="ECO:0000256" key="4">
    <source>
        <dbReference type="SAM" id="MobiDB-lite"/>
    </source>
</evidence>
<keyword evidence="3" id="KW-0862">Zinc</keyword>
<reference evidence="5" key="1">
    <citation type="submission" date="2021-01" db="EMBL/GenBank/DDBJ databases">
        <authorList>
            <person name="Eckstrom K.M.E."/>
        </authorList>
    </citation>
    <scope>NUCLEOTIDE SEQUENCE</scope>
    <source>
        <strain evidence="5">UVCC 0001</strain>
    </source>
</reference>
<keyword evidence="1" id="KW-0479">Metal-binding</keyword>
<dbReference type="Proteomes" id="UP001255856">
    <property type="component" value="Unassembled WGS sequence"/>
</dbReference>
<keyword evidence="6" id="KW-1185">Reference proteome</keyword>
<dbReference type="AlphaFoldDB" id="A0AAD9IK21"/>
<dbReference type="GO" id="GO:0008270">
    <property type="term" value="F:zinc ion binding"/>
    <property type="evidence" value="ECO:0007669"/>
    <property type="project" value="UniProtKB-KW"/>
</dbReference>
<name>A0AAD9IK21_PROWI</name>
<accession>A0AAD9IK21</accession>
<dbReference type="EMBL" id="JASFZW010000003">
    <property type="protein sequence ID" value="KAK2079106.1"/>
    <property type="molecule type" value="Genomic_DNA"/>
</dbReference>
<dbReference type="CDD" id="cd21437">
    <property type="entry name" value="zf-HIT_ZNHIT1_like"/>
    <property type="match status" value="1"/>
</dbReference>
<sequence length="163" mass="17901">MDRRSLRSRKVSERIGVLDEADQREALAARLEALEEDRIQPDAVAGASDDEEFVYADSDEEGTEDPASKKAKRKSGGSVRRTRGMIAEQARAPKTFADWLEESGLLPQQARGKAASVAAAARVAAPSYVTALAKYTCTRCASRYCSRRCNTTHTETRCLKFIA</sequence>
<dbReference type="InterPro" id="IPR039723">
    <property type="entry name" value="Vps71/ZNHIT1"/>
</dbReference>
<keyword evidence="2" id="KW-0863">Zinc-finger</keyword>
<protein>
    <recommendedName>
        <fullName evidence="7">HIT-type domain-containing protein</fullName>
    </recommendedName>
</protein>
<organism evidence="5 6">
    <name type="scientific">Prototheca wickerhamii</name>
    <dbReference type="NCBI Taxonomy" id="3111"/>
    <lineage>
        <taxon>Eukaryota</taxon>
        <taxon>Viridiplantae</taxon>
        <taxon>Chlorophyta</taxon>
        <taxon>core chlorophytes</taxon>
        <taxon>Trebouxiophyceae</taxon>
        <taxon>Chlorellales</taxon>
        <taxon>Chlorellaceae</taxon>
        <taxon>Prototheca</taxon>
    </lineage>
</organism>
<evidence type="ECO:0000256" key="2">
    <source>
        <dbReference type="ARBA" id="ARBA00022771"/>
    </source>
</evidence>